<dbReference type="PRINTS" id="PR00420">
    <property type="entry name" value="RNGMNOXGNASE"/>
</dbReference>
<accession>A0A8J3SP12</accession>
<dbReference type="EMBL" id="BOOJ01000095">
    <property type="protein sequence ID" value="GIH97702.1"/>
    <property type="molecule type" value="Genomic_DNA"/>
</dbReference>
<evidence type="ECO:0000259" key="1">
    <source>
        <dbReference type="Pfam" id="PF01494"/>
    </source>
</evidence>
<sequence>MRILVSGASIAGPVLAHWLDRYGFAVTVVERAPQLRKAGGHAVDLFRPAMDIVDRMGLIGQVQEKRTGTQWLALRTEDAGRPHEMEVGRLVRVISDRHAEIMRDDLSEILYEATRDRAEYLFGDSIAAMAEDAAGVDVTFESGTTRRFDLVIGADGLHSNVRRLVFGEESRFSAWIGAYLAVMSIPNYLGLRDRMEGIAGVNRMAAVYGGAHMDDARALFMFRPAAELDHHHRDVGRQKELLRRHFAGLGWEVPRLLGEELERASAFYFDSITQIRLDSWSRGRVSLAGDAGYCPGPAVGGSTSLAVVGAYVLAGELAAAGGDHTRAFPAYEREIGDYVRRSRAFAVGAARRLIPGSRSAVWGMVQGIRLVNHVPAPILRALTGLGGRGVRMHDRVGLKDYPQGLATARRAGA</sequence>
<dbReference type="RefSeq" id="WP_204069689.1">
    <property type="nucleotide sequence ID" value="NZ_BOOJ01000095.1"/>
</dbReference>
<dbReference type="InterPro" id="IPR051704">
    <property type="entry name" value="FAD_aromatic-hydroxylase"/>
</dbReference>
<dbReference type="AlphaFoldDB" id="A0A8J3SP12"/>
<dbReference type="Pfam" id="PF01494">
    <property type="entry name" value="FAD_binding_3"/>
    <property type="match status" value="1"/>
</dbReference>
<dbReference type="InterPro" id="IPR036188">
    <property type="entry name" value="FAD/NAD-bd_sf"/>
</dbReference>
<protein>
    <submittedName>
        <fullName evidence="2">FAD-dependent oxidoreductase</fullName>
    </submittedName>
</protein>
<keyword evidence="3" id="KW-1185">Reference proteome</keyword>
<organism evidence="2 3">
    <name type="scientific">Planobispora siamensis</name>
    <dbReference type="NCBI Taxonomy" id="936338"/>
    <lineage>
        <taxon>Bacteria</taxon>
        <taxon>Bacillati</taxon>
        <taxon>Actinomycetota</taxon>
        <taxon>Actinomycetes</taxon>
        <taxon>Streptosporangiales</taxon>
        <taxon>Streptosporangiaceae</taxon>
        <taxon>Planobispora</taxon>
    </lineage>
</organism>
<evidence type="ECO:0000313" key="3">
    <source>
        <dbReference type="Proteomes" id="UP000619788"/>
    </source>
</evidence>
<dbReference type="PANTHER" id="PTHR46865:SF2">
    <property type="entry name" value="MONOOXYGENASE"/>
    <property type="match status" value="1"/>
</dbReference>
<dbReference type="InterPro" id="IPR002938">
    <property type="entry name" value="FAD-bd"/>
</dbReference>
<name>A0A8J3SP12_9ACTN</name>
<feature type="domain" description="FAD-binding" evidence="1">
    <location>
        <begin position="3"/>
        <end position="320"/>
    </location>
</feature>
<proteinExistence type="predicted"/>
<gene>
    <name evidence="2" type="ORF">Psi01_83320</name>
</gene>
<evidence type="ECO:0000313" key="2">
    <source>
        <dbReference type="EMBL" id="GIH97702.1"/>
    </source>
</evidence>
<dbReference type="GO" id="GO:0071949">
    <property type="term" value="F:FAD binding"/>
    <property type="evidence" value="ECO:0007669"/>
    <property type="project" value="InterPro"/>
</dbReference>
<dbReference type="Proteomes" id="UP000619788">
    <property type="component" value="Unassembled WGS sequence"/>
</dbReference>
<dbReference type="SUPFAM" id="SSF51905">
    <property type="entry name" value="FAD/NAD(P)-binding domain"/>
    <property type="match status" value="1"/>
</dbReference>
<dbReference type="Gene3D" id="3.50.50.60">
    <property type="entry name" value="FAD/NAD(P)-binding domain"/>
    <property type="match status" value="1"/>
</dbReference>
<comment type="caution">
    <text evidence="2">The sequence shown here is derived from an EMBL/GenBank/DDBJ whole genome shotgun (WGS) entry which is preliminary data.</text>
</comment>
<dbReference type="PANTHER" id="PTHR46865">
    <property type="entry name" value="OXIDOREDUCTASE-RELATED"/>
    <property type="match status" value="1"/>
</dbReference>
<dbReference type="Gene3D" id="3.30.9.10">
    <property type="entry name" value="D-Amino Acid Oxidase, subunit A, domain 2"/>
    <property type="match status" value="1"/>
</dbReference>
<reference evidence="2 3" key="1">
    <citation type="submission" date="2021-01" db="EMBL/GenBank/DDBJ databases">
        <title>Whole genome shotgun sequence of Planobispora siamensis NBRC 107568.</title>
        <authorList>
            <person name="Komaki H."/>
            <person name="Tamura T."/>
        </authorList>
    </citation>
    <scope>NUCLEOTIDE SEQUENCE [LARGE SCALE GENOMIC DNA]</scope>
    <source>
        <strain evidence="2 3">NBRC 107568</strain>
    </source>
</reference>